<keyword evidence="2" id="KW-1185">Reference proteome</keyword>
<accession>A0A6M0CPW1</accession>
<proteinExistence type="predicted"/>
<reference evidence="1 2" key="1">
    <citation type="submission" date="2020-01" db="EMBL/GenBank/DDBJ databases">
        <title>Spongiivirga citrea KCTC 32990T.</title>
        <authorList>
            <person name="Wang G."/>
        </authorList>
    </citation>
    <scope>NUCLEOTIDE SEQUENCE [LARGE SCALE GENOMIC DNA]</scope>
    <source>
        <strain evidence="1 2">KCTC 32990</strain>
    </source>
</reference>
<organism evidence="1 2">
    <name type="scientific">Spongiivirga citrea</name>
    <dbReference type="NCBI Taxonomy" id="1481457"/>
    <lineage>
        <taxon>Bacteria</taxon>
        <taxon>Pseudomonadati</taxon>
        <taxon>Bacteroidota</taxon>
        <taxon>Flavobacteriia</taxon>
        <taxon>Flavobacteriales</taxon>
        <taxon>Flavobacteriaceae</taxon>
        <taxon>Spongiivirga</taxon>
    </lineage>
</organism>
<dbReference type="PROSITE" id="PS51257">
    <property type="entry name" value="PROKAR_LIPOPROTEIN"/>
    <property type="match status" value="1"/>
</dbReference>
<protein>
    <recommendedName>
        <fullName evidence="3">Lipoprotein</fullName>
    </recommendedName>
</protein>
<sequence length="144" mass="16428">MKRKINIVFSFFLLSFLISSCDKKEKDKTTTDEVSYENSLTLNNGEKWLANKETTVGMENMAKLVAGVIPGETDAKALAESLEMEFKLIVSKCTMTGEPHDQLHYYILPLKDKIDALKSSDESEKKAMLEDITSHIKMYKTYFK</sequence>
<evidence type="ECO:0000313" key="1">
    <source>
        <dbReference type="EMBL" id="NER18963.1"/>
    </source>
</evidence>
<dbReference type="RefSeq" id="WP_164033646.1">
    <property type="nucleotide sequence ID" value="NZ_JAABOQ010000008.1"/>
</dbReference>
<gene>
    <name evidence="1" type="ORF">GWK10_17240</name>
</gene>
<name>A0A6M0CPW1_9FLAO</name>
<dbReference type="EMBL" id="JAABOQ010000008">
    <property type="protein sequence ID" value="NER18963.1"/>
    <property type="molecule type" value="Genomic_DNA"/>
</dbReference>
<dbReference type="Proteomes" id="UP000474296">
    <property type="component" value="Unassembled WGS sequence"/>
</dbReference>
<evidence type="ECO:0000313" key="2">
    <source>
        <dbReference type="Proteomes" id="UP000474296"/>
    </source>
</evidence>
<evidence type="ECO:0008006" key="3">
    <source>
        <dbReference type="Google" id="ProtNLM"/>
    </source>
</evidence>
<dbReference type="AlphaFoldDB" id="A0A6M0CPW1"/>
<comment type="caution">
    <text evidence="1">The sequence shown here is derived from an EMBL/GenBank/DDBJ whole genome shotgun (WGS) entry which is preliminary data.</text>
</comment>